<evidence type="ECO:0000256" key="2">
    <source>
        <dbReference type="SAM" id="SignalP"/>
    </source>
</evidence>
<evidence type="ECO:0000313" key="4">
    <source>
        <dbReference type="Proteomes" id="UP000527616"/>
    </source>
</evidence>
<feature type="chain" id="PRO_5031250526" description="Lipoprotein" evidence="2">
    <location>
        <begin position="25"/>
        <end position="198"/>
    </location>
</feature>
<evidence type="ECO:0000256" key="1">
    <source>
        <dbReference type="SAM" id="MobiDB-lite"/>
    </source>
</evidence>
<dbReference type="EMBL" id="JACBZS010000001">
    <property type="protein sequence ID" value="NYI70080.1"/>
    <property type="molecule type" value="Genomic_DNA"/>
</dbReference>
<accession>A0A7Z0D739</accession>
<evidence type="ECO:0000313" key="3">
    <source>
        <dbReference type="EMBL" id="NYI70080.1"/>
    </source>
</evidence>
<dbReference type="AlphaFoldDB" id="A0A7Z0D739"/>
<proteinExistence type="predicted"/>
<organism evidence="3 4">
    <name type="scientific">Naumannella cuiyingiana</name>
    <dbReference type="NCBI Taxonomy" id="1347891"/>
    <lineage>
        <taxon>Bacteria</taxon>
        <taxon>Bacillati</taxon>
        <taxon>Actinomycetota</taxon>
        <taxon>Actinomycetes</taxon>
        <taxon>Propionibacteriales</taxon>
        <taxon>Propionibacteriaceae</taxon>
        <taxon>Naumannella</taxon>
    </lineage>
</organism>
<feature type="region of interest" description="Disordered" evidence="1">
    <location>
        <begin position="21"/>
        <end position="70"/>
    </location>
</feature>
<dbReference type="RefSeq" id="WP_179444071.1">
    <property type="nucleotide sequence ID" value="NZ_JACBZS010000001.1"/>
</dbReference>
<feature type="signal peptide" evidence="2">
    <location>
        <begin position="1"/>
        <end position="24"/>
    </location>
</feature>
<keyword evidence="2" id="KW-0732">Signal</keyword>
<keyword evidence="4" id="KW-1185">Reference proteome</keyword>
<comment type="caution">
    <text evidence="3">The sequence shown here is derived from an EMBL/GenBank/DDBJ whole genome shotgun (WGS) entry which is preliminary data.</text>
</comment>
<gene>
    <name evidence="3" type="ORF">GGQ54_000640</name>
</gene>
<feature type="compositionally biased region" description="Pro residues" evidence="1">
    <location>
        <begin position="24"/>
        <end position="37"/>
    </location>
</feature>
<dbReference type="Proteomes" id="UP000527616">
    <property type="component" value="Unassembled WGS sequence"/>
</dbReference>
<feature type="compositionally biased region" description="Gly residues" evidence="1">
    <location>
        <begin position="44"/>
        <end position="56"/>
    </location>
</feature>
<evidence type="ECO:0008006" key="5">
    <source>
        <dbReference type="Google" id="ProtNLM"/>
    </source>
</evidence>
<sequence length="198" mass="19840">MIRQTLVAAATAALFLAGCGTQPAPEPPTDAPVPQPSSLPTGAGPTGEGPTGGGTAAAGEPTPVPGGGWAYGTYSDGTPVAAVADTTGGAVLEIAYSDVWGDGAALRAEGLTLEELTELCPLGCDGTIAYDGGAPEELSITVPEAPDRPSLALQDLREVIWPKLREASKVTIAVDDTDVSWTFDVAGIDPSKVPGLDS</sequence>
<reference evidence="3 4" key="1">
    <citation type="submission" date="2020-07" db="EMBL/GenBank/DDBJ databases">
        <title>Sequencing the genomes of 1000 actinobacteria strains.</title>
        <authorList>
            <person name="Klenk H.-P."/>
        </authorList>
    </citation>
    <scope>NUCLEOTIDE SEQUENCE [LARGE SCALE GENOMIC DNA]</scope>
    <source>
        <strain evidence="3 4">DSM 103164</strain>
    </source>
</reference>
<dbReference type="PROSITE" id="PS51257">
    <property type="entry name" value="PROKAR_LIPOPROTEIN"/>
    <property type="match status" value="1"/>
</dbReference>
<protein>
    <recommendedName>
        <fullName evidence="5">Lipoprotein</fullName>
    </recommendedName>
</protein>
<name>A0A7Z0D739_9ACTN</name>